<name>A0AA49K0K2_9BACT</name>
<keyword evidence="9" id="KW-1185">Reference proteome</keyword>
<dbReference type="PRINTS" id="PR00988">
    <property type="entry name" value="URIDINKINASE"/>
</dbReference>
<dbReference type="EMBL" id="CP130612">
    <property type="protein sequence ID" value="WKW12763.1"/>
    <property type="molecule type" value="Genomic_DNA"/>
</dbReference>
<dbReference type="GO" id="GO:0005524">
    <property type="term" value="F:ATP binding"/>
    <property type="evidence" value="ECO:0007669"/>
    <property type="project" value="UniProtKB-KW"/>
</dbReference>
<dbReference type="EC" id="2.7.1.48" evidence="5"/>
<dbReference type="SMART" id="SM00382">
    <property type="entry name" value="AAA"/>
    <property type="match status" value="1"/>
</dbReference>
<evidence type="ECO:0000256" key="3">
    <source>
        <dbReference type="ARBA" id="ARBA00022741"/>
    </source>
</evidence>
<comment type="pathway">
    <text evidence="5">Pyrimidine metabolism; CTP biosynthesis via salvage pathway; CTP from cytidine: step 1/3.</text>
</comment>
<dbReference type="NCBIfam" id="NF004018">
    <property type="entry name" value="PRK05480.1"/>
    <property type="match status" value="1"/>
</dbReference>
<keyword evidence="3 5" id="KW-0547">Nucleotide-binding</keyword>
<dbReference type="NCBIfam" id="TIGR00235">
    <property type="entry name" value="udk"/>
    <property type="match status" value="1"/>
</dbReference>
<dbReference type="GO" id="GO:0004849">
    <property type="term" value="F:uridine kinase activity"/>
    <property type="evidence" value="ECO:0007669"/>
    <property type="project" value="UniProtKB-EC"/>
</dbReference>
<evidence type="ECO:0000256" key="5">
    <source>
        <dbReference type="RuleBase" id="RU003825"/>
    </source>
</evidence>
<sequence>MRPLIIGVAGGSGSGKTTVARRVAEALDGAKVAFLDMDAYYRDHHALTHDELRLLNWDHPDAFDLDLLAAHLGRLADGHGIEKPVYDFVRHRRAPESQRIEPADVIVIDGILLLVEERIRARLDIKVFVDTDADIRLIRRIRRDMARRGRPLEEILDQYLTTVQPMHLQFVEPSKRYADLIIPRGGENAVAIDLLLAAINRRLAGARA</sequence>
<dbReference type="InterPro" id="IPR000764">
    <property type="entry name" value="Uridine_kinase-like"/>
</dbReference>
<feature type="domain" description="AAA+ ATPase" evidence="6">
    <location>
        <begin position="2"/>
        <end position="152"/>
    </location>
</feature>
<accession>A0AA49K0K2</accession>
<dbReference type="KEGG" id="pspc:Strain318_002071"/>
<reference evidence="8" key="1">
    <citation type="submission" date="2023-07" db="EMBL/GenBank/DDBJ databases">
        <authorList>
            <person name="Haufschild T."/>
            <person name="Kallscheuer N."/>
            <person name="Hammer J."/>
            <person name="Kohn T."/>
            <person name="Kabuu M."/>
            <person name="Jogler M."/>
            <person name="Wohfarth N."/>
            <person name="Heuer A."/>
            <person name="Rohde M."/>
            <person name="van Teeseling M.C.F."/>
            <person name="Jogler C."/>
        </authorList>
    </citation>
    <scope>NUCLEOTIDE SEQUENCE</scope>
    <source>
        <strain evidence="7">Strain 138</strain>
        <strain evidence="8">Strain 318</strain>
    </source>
</reference>
<dbReference type="EMBL" id="CP130613">
    <property type="protein sequence ID" value="WKW15670.1"/>
    <property type="molecule type" value="Genomic_DNA"/>
</dbReference>
<evidence type="ECO:0000313" key="8">
    <source>
        <dbReference type="EMBL" id="WKW15670.1"/>
    </source>
</evidence>
<evidence type="ECO:0000259" key="6">
    <source>
        <dbReference type="SMART" id="SM00382"/>
    </source>
</evidence>
<organism evidence="8 9">
    <name type="scientific">Pseudogemmatithrix spongiicola</name>
    <dbReference type="NCBI Taxonomy" id="3062599"/>
    <lineage>
        <taxon>Bacteria</taxon>
        <taxon>Pseudomonadati</taxon>
        <taxon>Gemmatimonadota</taxon>
        <taxon>Gemmatimonadia</taxon>
        <taxon>Gemmatimonadales</taxon>
        <taxon>Gemmatimonadaceae</taxon>
        <taxon>Pseudogemmatithrix</taxon>
    </lineage>
</organism>
<accession>A0AA49Q561</accession>
<comment type="similarity">
    <text evidence="5">Belongs to the uridine kinase family.</text>
</comment>
<comment type="pathway">
    <text evidence="1 5">Pyrimidine metabolism; UMP biosynthesis via salvage pathway; UMP from uridine: step 1/1.</text>
</comment>
<comment type="catalytic activity">
    <reaction evidence="5">
        <text>uridine + ATP = UMP + ADP + H(+)</text>
        <dbReference type="Rhea" id="RHEA:16825"/>
        <dbReference type="ChEBI" id="CHEBI:15378"/>
        <dbReference type="ChEBI" id="CHEBI:16704"/>
        <dbReference type="ChEBI" id="CHEBI:30616"/>
        <dbReference type="ChEBI" id="CHEBI:57865"/>
        <dbReference type="ChEBI" id="CHEBI:456216"/>
        <dbReference type="EC" id="2.7.1.48"/>
    </reaction>
</comment>
<keyword evidence="2 5" id="KW-0808">Transferase</keyword>
<dbReference type="CDD" id="cd02023">
    <property type="entry name" value="UMPK"/>
    <property type="match status" value="1"/>
</dbReference>
<dbReference type="RefSeq" id="WP_367885640.1">
    <property type="nucleotide sequence ID" value="NZ_CP130612.1"/>
</dbReference>
<dbReference type="InterPro" id="IPR003593">
    <property type="entry name" value="AAA+_ATPase"/>
</dbReference>
<evidence type="ECO:0000313" key="9">
    <source>
        <dbReference type="Proteomes" id="UP001229955"/>
    </source>
</evidence>
<dbReference type="AlphaFoldDB" id="A0AA49K0K2"/>
<dbReference type="Gene3D" id="3.40.50.300">
    <property type="entry name" value="P-loop containing nucleotide triphosphate hydrolases"/>
    <property type="match status" value="1"/>
</dbReference>
<gene>
    <name evidence="8" type="primary">udk</name>
    <name evidence="7" type="ORF">Strain138_002072</name>
    <name evidence="8" type="ORF">Strain318_002071</name>
</gene>
<dbReference type="SUPFAM" id="SSF52540">
    <property type="entry name" value="P-loop containing nucleoside triphosphate hydrolases"/>
    <property type="match status" value="1"/>
</dbReference>
<keyword evidence="5" id="KW-0067">ATP-binding</keyword>
<evidence type="ECO:0000256" key="1">
    <source>
        <dbReference type="ARBA" id="ARBA00004690"/>
    </source>
</evidence>
<proteinExistence type="inferred from homology"/>
<comment type="catalytic activity">
    <reaction evidence="5">
        <text>cytidine + ATP = CMP + ADP + H(+)</text>
        <dbReference type="Rhea" id="RHEA:24674"/>
        <dbReference type="ChEBI" id="CHEBI:15378"/>
        <dbReference type="ChEBI" id="CHEBI:17562"/>
        <dbReference type="ChEBI" id="CHEBI:30616"/>
        <dbReference type="ChEBI" id="CHEBI:60377"/>
        <dbReference type="ChEBI" id="CHEBI:456216"/>
        <dbReference type="EC" id="2.7.1.48"/>
    </reaction>
</comment>
<dbReference type="Pfam" id="PF00485">
    <property type="entry name" value="PRK"/>
    <property type="match status" value="1"/>
</dbReference>
<dbReference type="InterPro" id="IPR027417">
    <property type="entry name" value="P-loop_NTPase"/>
</dbReference>
<evidence type="ECO:0000256" key="4">
    <source>
        <dbReference type="ARBA" id="ARBA00022777"/>
    </source>
</evidence>
<protein>
    <recommendedName>
        <fullName evidence="5">Uridine kinase</fullName>
        <ecNumber evidence="5">2.7.1.48</ecNumber>
    </recommendedName>
</protein>
<keyword evidence="5" id="KW-0963">Cytoplasm</keyword>
<keyword evidence="4 5" id="KW-0418">Kinase</keyword>
<dbReference type="PANTHER" id="PTHR10285">
    <property type="entry name" value="URIDINE KINASE"/>
    <property type="match status" value="1"/>
</dbReference>
<comment type="subcellular location">
    <subcellularLocation>
        <location evidence="5">Cytoplasm</location>
    </subcellularLocation>
</comment>
<dbReference type="GO" id="GO:0005737">
    <property type="term" value="C:cytoplasm"/>
    <property type="evidence" value="ECO:0007669"/>
    <property type="project" value="UniProtKB-SubCell"/>
</dbReference>
<evidence type="ECO:0000256" key="2">
    <source>
        <dbReference type="ARBA" id="ARBA00022679"/>
    </source>
</evidence>
<dbReference type="Proteomes" id="UP001229955">
    <property type="component" value="Chromosome"/>
</dbReference>
<dbReference type="InterPro" id="IPR006083">
    <property type="entry name" value="PRK/URK"/>
</dbReference>
<evidence type="ECO:0000313" key="7">
    <source>
        <dbReference type="EMBL" id="WKW12763.1"/>
    </source>
</evidence>